<dbReference type="EMBL" id="MGJP01000067">
    <property type="protein sequence ID" value="OGN08187.1"/>
    <property type="molecule type" value="Genomic_DNA"/>
</dbReference>
<dbReference type="InterPro" id="IPR045861">
    <property type="entry name" value="CorA_cytoplasmic_dom"/>
</dbReference>
<dbReference type="PANTHER" id="PTHR46494">
    <property type="entry name" value="CORA FAMILY METAL ION TRANSPORTER (EUROFUNG)"/>
    <property type="match status" value="1"/>
</dbReference>
<keyword evidence="6 8" id="KW-1133">Transmembrane helix</keyword>
<evidence type="ECO:0000256" key="6">
    <source>
        <dbReference type="ARBA" id="ARBA00022989"/>
    </source>
</evidence>
<keyword evidence="3" id="KW-0813">Transport</keyword>
<keyword evidence="4" id="KW-1003">Cell membrane</keyword>
<keyword evidence="5 8" id="KW-0812">Transmembrane</keyword>
<evidence type="ECO:0000256" key="7">
    <source>
        <dbReference type="ARBA" id="ARBA00023136"/>
    </source>
</evidence>
<dbReference type="AlphaFoldDB" id="A0A1F8F4X6"/>
<comment type="caution">
    <text evidence="9">The sequence shown here is derived from an EMBL/GenBank/DDBJ whole genome shotgun (WGS) entry which is preliminary data.</text>
</comment>
<dbReference type="GO" id="GO:0050897">
    <property type="term" value="F:cobalt ion binding"/>
    <property type="evidence" value="ECO:0007669"/>
    <property type="project" value="TreeGrafter"/>
</dbReference>
<name>A0A1F8F4X6_9BACT</name>
<dbReference type="GO" id="GO:0000287">
    <property type="term" value="F:magnesium ion binding"/>
    <property type="evidence" value="ECO:0007669"/>
    <property type="project" value="TreeGrafter"/>
</dbReference>
<protein>
    <recommendedName>
        <fullName evidence="11">Magnesium transport protein CorA</fullName>
    </recommendedName>
</protein>
<dbReference type="SUPFAM" id="SSF144083">
    <property type="entry name" value="Magnesium transport protein CorA, transmembrane region"/>
    <property type="match status" value="1"/>
</dbReference>
<comment type="subcellular location">
    <subcellularLocation>
        <location evidence="1">Cell membrane</location>
        <topology evidence="1">Multi-pass membrane protein</topology>
    </subcellularLocation>
</comment>
<proteinExistence type="inferred from homology"/>
<evidence type="ECO:0000256" key="5">
    <source>
        <dbReference type="ARBA" id="ARBA00022692"/>
    </source>
</evidence>
<feature type="transmembrane region" description="Helical" evidence="8">
    <location>
        <begin position="259"/>
        <end position="282"/>
    </location>
</feature>
<feature type="transmembrane region" description="Helical" evidence="8">
    <location>
        <begin position="294"/>
        <end position="314"/>
    </location>
</feature>
<dbReference type="GO" id="GO:0015087">
    <property type="term" value="F:cobalt ion transmembrane transporter activity"/>
    <property type="evidence" value="ECO:0007669"/>
    <property type="project" value="TreeGrafter"/>
</dbReference>
<dbReference type="GO" id="GO:0015095">
    <property type="term" value="F:magnesium ion transmembrane transporter activity"/>
    <property type="evidence" value="ECO:0007669"/>
    <property type="project" value="TreeGrafter"/>
</dbReference>
<dbReference type="Gene3D" id="3.30.460.20">
    <property type="entry name" value="CorA soluble domain-like"/>
    <property type="match status" value="1"/>
</dbReference>
<organism evidence="9 10">
    <name type="scientific">Candidatus Yanofskybacteria bacterium RIFCSPHIGHO2_02_FULL_41_11</name>
    <dbReference type="NCBI Taxonomy" id="1802675"/>
    <lineage>
        <taxon>Bacteria</taxon>
        <taxon>Candidatus Yanofskyibacteriota</taxon>
    </lineage>
</organism>
<dbReference type="Pfam" id="PF01544">
    <property type="entry name" value="CorA"/>
    <property type="match status" value="1"/>
</dbReference>
<dbReference type="GO" id="GO:0005886">
    <property type="term" value="C:plasma membrane"/>
    <property type="evidence" value="ECO:0007669"/>
    <property type="project" value="UniProtKB-SubCell"/>
</dbReference>
<evidence type="ECO:0000256" key="8">
    <source>
        <dbReference type="SAM" id="Phobius"/>
    </source>
</evidence>
<gene>
    <name evidence="9" type="ORF">A3J46_00930</name>
</gene>
<evidence type="ECO:0000256" key="3">
    <source>
        <dbReference type="ARBA" id="ARBA00022448"/>
    </source>
</evidence>
<evidence type="ECO:0000256" key="1">
    <source>
        <dbReference type="ARBA" id="ARBA00004651"/>
    </source>
</evidence>
<evidence type="ECO:0000256" key="2">
    <source>
        <dbReference type="ARBA" id="ARBA00009765"/>
    </source>
</evidence>
<evidence type="ECO:0008006" key="11">
    <source>
        <dbReference type="Google" id="ProtNLM"/>
    </source>
</evidence>
<dbReference type="InterPro" id="IPR045863">
    <property type="entry name" value="CorA_TM1_TM2"/>
</dbReference>
<evidence type="ECO:0000256" key="4">
    <source>
        <dbReference type="ARBA" id="ARBA00022475"/>
    </source>
</evidence>
<dbReference type="SUPFAM" id="SSF143865">
    <property type="entry name" value="CorA soluble domain-like"/>
    <property type="match status" value="1"/>
</dbReference>
<dbReference type="Gene3D" id="1.20.58.340">
    <property type="entry name" value="Magnesium transport protein CorA, transmembrane region"/>
    <property type="match status" value="2"/>
</dbReference>
<dbReference type="Proteomes" id="UP000177167">
    <property type="component" value="Unassembled WGS sequence"/>
</dbReference>
<reference evidence="9 10" key="1">
    <citation type="journal article" date="2016" name="Nat. Commun.">
        <title>Thousands of microbial genomes shed light on interconnected biogeochemical processes in an aquifer system.</title>
        <authorList>
            <person name="Anantharaman K."/>
            <person name="Brown C.T."/>
            <person name="Hug L.A."/>
            <person name="Sharon I."/>
            <person name="Castelle C.J."/>
            <person name="Probst A.J."/>
            <person name="Thomas B.C."/>
            <person name="Singh A."/>
            <person name="Wilkins M.J."/>
            <person name="Karaoz U."/>
            <person name="Brodie E.L."/>
            <person name="Williams K.H."/>
            <person name="Hubbard S.S."/>
            <person name="Banfield J.F."/>
        </authorList>
    </citation>
    <scope>NUCLEOTIDE SEQUENCE [LARGE SCALE GENOMIC DNA]</scope>
</reference>
<sequence length="320" mass="37603">MSADLGDFYFIAYNKVVRKEFHTNGLRWIHISKPADEDIQFINGLFPFNPFVVESIISPTLHPLVDDFDDHLFLIMHFPIIYKNWQSNEIAEVDFLITKNLLITVTYTNFESIEQILGLFNTNEKLKKQITRHHTGFILHYIIDRLFQKLIDHLDFMEEEITIIEDRIFEKRSVKMIEEISHIRRDILDFRRPLKPQSAVLKIFVEKAEKFFGKPMAPYLTDIIVTEDRIMSIIDNQKETVDALYQTNESLMSSNISSIITILTIFSAVIMPLNLMASLWGMNHQTMPLRDGQFDFWIIMAIMAIIAVSLLVLFKKKRWL</sequence>
<evidence type="ECO:0000313" key="9">
    <source>
        <dbReference type="EMBL" id="OGN08187.1"/>
    </source>
</evidence>
<comment type="similarity">
    <text evidence="2">Belongs to the CorA metal ion transporter (MIT) (TC 1.A.35) family.</text>
</comment>
<dbReference type="InterPro" id="IPR002523">
    <property type="entry name" value="MgTranspt_CorA/ZnTranspt_ZntB"/>
</dbReference>
<keyword evidence="7 8" id="KW-0472">Membrane</keyword>
<accession>A0A1F8F4X6</accession>
<evidence type="ECO:0000313" key="10">
    <source>
        <dbReference type="Proteomes" id="UP000177167"/>
    </source>
</evidence>
<dbReference type="PANTHER" id="PTHR46494:SF1">
    <property type="entry name" value="CORA FAMILY METAL ION TRANSPORTER (EUROFUNG)"/>
    <property type="match status" value="1"/>
</dbReference>